<evidence type="ECO:0000313" key="2">
    <source>
        <dbReference type="Proteomes" id="UP001139308"/>
    </source>
</evidence>
<dbReference type="EMBL" id="JAKLJA010000023">
    <property type="protein sequence ID" value="MCG5076314.1"/>
    <property type="molecule type" value="Genomic_DNA"/>
</dbReference>
<sequence>MDHRVRRATRLVARDFDYYQEESMRLIRFVTAAITVVVALTQFGCGKSDGDQYLGKWTRVNGQDYNEIVISKNGSGNDFYVSHQEDQYNDDGSKVGTITRQQPATVVDGKMIVSAAIQYAMTIDKSTGHLVTPGSEFVRAK</sequence>
<evidence type="ECO:0000313" key="1">
    <source>
        <dbReference type="EMBL" id="MCG5076314.1"/>
    </source>
</evidence>
<dbReference type="AlphaFoldDB" id="A0A9X1UH69"/>
<gene>
    <name evidence="1" type="ORF">L5014_23550</name>
</gene>
<protein>
    <submittedName>
        <fullName evidence="1">Uncharacterized protein</fullName>
    </submittedName>
</protein>
<accession>A0A9X1UH69</accession>
<dbReference type="Proteomes" id="UP001139308">
    <property type="component" value="Unassembled WGS sequence"/>
</dbReference>
<reference evidence="1" key="1">
    <citation type="submission" date="2022-01" db="EMBL/GenBank/DDBJ databases">
        <title>Genome sequence and assembly of Parabukholderia sp. RG36.</title>
        <authorList>
            <person name="Chhetri G."/>
        </authorList>
    </citation>
    <scope>NUCLEOTIDE SEQUENCE</scope>
    <source>
        <strain evidence="1">RG36</strain>
    </source>
</reference>
<organism evidence="1 2">
    <name type="scientific">Paraburkholderia tagetis</name>
    <dbReference type="NCBI Taxonomy" id="2913261"/>
    <lineage>
        <taxon>Bacteria</taxon>
        <taxon>Pseudomonadati</taxon>
        <taxon>Pseudomonadota</taxon>
        <taxon>Betaproteobacteria</taxon>
        <taxon>Burkholderiales</taxon>
        <taxon>Burkholderiaceae</taxon>
        <taxon>Paraburkholderia</taxon>
    </lineage>
</organism>
<comment type="caution">
    <text evidence="1">The sequence shown here is derived from an EMBL/GenBank/DDBJ whole genome shotgun (WGS) entry which is preliminary data.</text>
</comment>
<keyword evidence="2" id="KW-1185">Reference proteome</keyword>
<proteinExistence type="predicted"/>
<name>A0A9X1UH69_9BURK</name>
<dbReference type="RefSeq" id="WP_238466176.1">
    <property type="nucleotide sequence ID" value="NZ_JAKLJA010000023.1"/>
</dbReference>